<accession>A0A2Z3LHR8</accession>
<dbReference type="Gene3D" id="3.40.630.30">
    <property type="match status" value="1"/>
</dbReference>
<name>A0A2Z3LHR8_9BACT</name>
<dbReference type="CDD" id="cd04301">
    <property type="entry name" value="NAT_SF"/>
    <property type="match status" value="1"/>
</dbReference>
<protein>
    <recommendedName>
        <fullName evidence="1">N-acetyltransferase domain-containing protein</fullName>
    </recommendedName>
</protein>
<sequence length="136" mass="15689">MEITYTSCPSHSYVDFLTDRLNQEAHPLQAITPFAFFIKEAKHESIIAGLNGFRIFGSLYIDQLWVDPIYRSQGLGRQLMEQVELLGRKEQCSMLTVATMSFLGAQKFYEKLGYVVEFIREGYVNQSSCIYLKKKL</sequence>
<dbReference type="InterPro" id="IPR000182">
    <property type="entry name" value="GNAT_dom"/>
</dbReference>
<dbReference type="Pfam" id="PF00583">
    <property type="entry name" value="Acetyltransf_1"/>
    <property type="match status" value="1"/>
</dbReference>
<dbReference type="PROSITE" id="PS51186">
    <property type="entry name" value="GNAT"/>
    <property type="match status" value="1"/>
</dbReference>
<dbReference type="EMBL" id="CP029619">
    <property type="protein sequence ID" value="AWN82055.1"/>
    <property type="molecule type" value="Genomic_DNA"/>
</dbReference>
<organism evidence="2 3">
    <name type="scientific">Candidatus Cardinium hertigii</name>
    <dbReference type="NCBI Taxonomy" id="247481"/>
    <lineage>
        <taxon>Bacteria</taxon>
        <taxon>Pseudomonadati</taxon>
        <taxon>Bacteroidota</taxon>
        <taxon>Cytophagia</taxon>
        <taxon>Cytophagales</taxon>
        <taxon>Amoebophilaceae</taxon>
        <taxon>Candidatus Cardinium</taxon>
    </lineage>
</organism>
<dbReference type="OrthoDB" id="9796171at2"/>
<dbReference type="InterPro" id="IPR016181">
    <property type="entry name" value="Acyl_CoA_acyltransferase"/>
</dbReference>
<dbReference type="RefSeq" id="WP_109997454.1">
    <property type="nucleotide sequence ID" value="NZ_CP029619.1"/>
</dbReference>
<dbReference type="GO" id="GO:0016747">
    <property type="term" value="F:acyltransferase activity, transferring groups other than amino-acyl groups"/>
    <property type="evidence" value="ECO:0007669"/>
    <property type="project" value="InterPro"/>
</dbReference>
<evidence type="ECO:0000259" key="1">
    <source>
        <dbReference type="PROSITE" id="PS51186"/>
    </source>
</evidence>
<feature type="domain" description="N-acetyltransferase" evidence="1">
    <location>
        <begin position="1"/>
        <end position="136"/>
    </location>
</feature>
<dbReference type="Proteomes" id="UP000245872">
    <property type="component" value="Chromosome"/>
</dbReference>
<gene>
    <name evidence="2" type="ORF">DK880_00746</name>
</gene>
<reference evidence="2 3" key="1">
    <citation type="submission" date="2018-05" db="EMBL/GenBank/DDBJ databases">
        <title>Candidatus Cardinium hertigii Genome Assembly.</title>
        <authorList>
            <person name="Showmaker K.C."/>
            <person name="Walden K.O."/>
            <person name="Fields C.J."/>
            <person name="Lambert K.N."/>
            <person name="Hudson M.E."/>
        </authorList>
    </citation>
    <scope>NUCLEOTIDE SEQUENCE [LARGE SCALE GENOMIC DNA]</scope>
    <source>
        <strain evidence="3">cHgTN10</strain>
    </source>
</reference>
<evidence type="ECO:0000313" key="2">
    <source>
        <dbReference type="EMBL" id="AWN82055.1"/>
    </source>
</evidence>
<dbReference type="SUPFAM" id="SSF55729">
    <property type="entry name" value="Acyl-CoA N-acyltransferases (Nat)"/>
    <property type="match status" value="1"/>
</dbReference>
<dbReference type="AlphaFoldDB" id="A0A2Z3LHR8"/>
<dbReference type="KEGG" id="cher:DK880_00746"/>
<evidence type="ECO:0000313" key="3">
    <source>
        <dbReference type="Proteomes" id="UP000245872"/>
    </source>
</evidence>
<keyword evidence="3" id="KW-1185">Reference proteome</keyword>
<proteinExistence type="predicted"/>